<dbReference type="CTD" id="78777893"/>
<evidence type="ECO:0000313" key="2">
    <source>
        <dbReference type="EMBL" id="KAF1748792.1"/>
    </source>
</evidence>
<dbReference type="InterPro" id="IPR001810">
    <property type="entry name" value="F-box_dom"/>
</dbReference>
<dbReference type="KEGG" id="crq:GCK72_025259"/>
<gene>
    <name evidence="2" type="ORF">GCK72_025259</name>
</gene>
<sequence length="155" mass="17870">MKKEFQLCELPNKVITNVLATMHFITTMSIAQCSTKFYNLVNSLNLKAEVSIEDSYFISVFTDHFELNLILQDIAPDTTLVGSVLASHEFQSEYIALNTMMVGSVWARDGYRSEYDVVWKKTNTRVIDWIRFILDLINEKVPFLLEIGDGEYEPE</sequence>
<dbReference type="EMBL" id="WUAV01000006">
    <property type="protein sequence ID" value="KAF1748792.1"/>
    <property type="molecule type" value="Genomic_DNA"/>
</dbReference>
<accession>A0A6A5G293</accession>
<protein>
    <recommendedName>
        <fullName evidence="1">F-box domain-containing protein</fullName>
    </recommendedName>
</protein>
<dbReference type="AlphaFoldDB" id="A0A6A5G293"/>
<dbReference type="PROSITE" id="PS50181">
    <property type="entry name" value="FBOX"/>
    <property type="match status" value="1"/>
</dbReference>
<comment type="caution">
    <text evidence="2">The sequence shown here is derived from an EMBL/GenBank/DDBJ whole genome shotgun (WGS) entry which is preliminary data.</text>
</comment>
<reference evidence="2 3" key="1">
    <citation type="submission" date="2019-12" db="EMBL/GenBank/DDBJ databases">
        <title>Chromosome-level assembly of the Caenorhabditis remanei genome.</title>
        <authorList>
            <person name="Teterina A.A."/>
            <person name="Willis J.H."/>
            <person name="Phillips P.C."/>
        </authorList>
    </citation>
    <scope>NUCLEOTIDE SEQUENCE [LARGE SCALE GENOMIC DNA]</scope>
    <source>
        <strain evidence="2 3">PX506</strain>
        <tissue evidence="2">Whole organism</tissue>
    </source>
</reference>
<feature type="domain" description="F-box" evidence="1">
    <location>
        <begin position="4"/>
        <end position="60"/>
    </location>
</feature>
<dbReference type="Pfam" id="PF00646">
    <property type="entry name" value="F-box"/>
    <property type="match status" value="1"/>
</dbReference>
<organism evidence="2 3">
    <name type="scientific">Caenorhabditis remanei</name>
    <name type="common">Caenorhabditis vulgaris</name>
    <dbReference type="NCBI Taxonomy" id="31234"/>
    <lineage>
        <taxon>Eukaryota</taxon>
        <taxon>Metazoa</taxon>
        <taxon>Ecdysozoa</taxon>
        <taxon>Nematoda</taxon>
        <taxon>Chromadorea</taxon>
        <taxon>Rhabditida</taxon>
        <taxon>Rhabditina</taxon>
        <taxon>Rhabditomorpha</taxon>
        <taxon>Rhabditoidea</taxon>
        <taxon>Rhabditidae</taxon>
        <taxon>Peloderinae</taxon>
        <taxon>Caenorhabditis</taxon>
    </lineage>
</organism>
<proteinExistence type="predicted"/>
<dbReference type="Proteomes" id="UP000483820">
    <property type="component" value="Chromosome X"/>
</dbReference>
<evidence type="ECO:0000259" key="1">
    <source>
        <dbReference type="PROSITE" id="PS50181"/>
    </source>
</evidence>
<dbReference type="RefSeq" id="XP_053579826.1">
    <property type="nucleotide sequence ID" value="XM_053736260.1"/>
</dbReference>
<name>A0A6A5G293_CAERE</name>
<dbReference type="GeneID" id="78777893"/>
<evidence type="ECO:0000313" key="3">
    <source>
        <dbReference type="Proteomes" id="UP000483820"/>
    </source>
</evidence>